<proteinExistence type="predicted"/>
<feature type="region of interest" description="Disordered" evidence="1">
    <location>
        <begin position="117"/>
        <end position="145"/>
    </location>
</feature>
<feature type="compositionally biased region" description="Pro residues" evidence="1">
    <location>
        <begin position="189"/>
        <end position="201"/>
    </location>
</feature>
<keyword evidence="4" id="KW-1185">Reference proteome</keyword>
<dbReference type="Pfam" id="PF06347">
    <property type="entry name" value="SH3_4"/>
    <property type="match status" value="1"/>
</dbReference>
<reference evidence="4" key="1">
    <citation type="journal article" date="2019" name="Int. J. Syst. Evol. Microbiol.">
        <title>The Global Catalogue of Microorganisms (GCM) 10K type strain sequencing project: providing services to taxonomists for standard genome sequencing and annotation.</title>
        <authorList>
            <consortium name="The Broad Institute Genomics Platform"/>
            <consortium name="The Broad Institute Genome Sequencing Center for Infectious Disease"/>
            <person name="Wu L."/>
            <person name="Ma J."/>
        </authorList>
    </citation>
    <scope>NUCLEOTIDE SEQUENCE [LARGE SCALE GENOMIC DNA]</scope>
    <source>
        <strain evidence="4">CCUG 58760</strain>
    </source>
</reference>
<evidence type="ECO:0000313" key="3">
    <source>
        <dbReference type="EMBL" id="MFC5357821.1"/>
    </source>
</evidence>
<accession>A0ABW0GAE6</accession>
<dbReference type="EMBL" id="JBHSLC010000050">
    <property type="protein sequence ID" value="MFC5357821.1"/>
    <property type="molecule type" value="Genomic_DNA"/>
</dbReference>
<dbReference type="RefSeq" id="WP_376997489.1">
    <property type="nucleotide sequence ID" value="NZ_JBHSLC010000050.1"/>
</dbReference>
<gene>
    <name evidence="3" type="ORF">ACFPMG_22715</name>
</gene>
<feature type="domain" description="SH3b" evidence="2">
    <location>
        <begin position="221"/>
        <end position="282"/>
    </location>
</feature>
<dbReference type="Gene3D" id="2.30.30.40">
    <property type="entry name" value="SH3 Domains"/>
    <property type="match status" value="1"/>
</dbReference>
<dbReference type="InterPro" id="IPR003646">
    <property type="entry name" value="SH3-like_bac-type"/>
</dbReference>
<feature type="region of interest" description="Disordered" evidence="1">
    <location>
        <begin position="178"/>
        <end position="222"/>
    </location>
</feature>
<dbReference type="Proteomes" id="UP001596166">
    <property type="component" value="Unassembled WGS sequence"/>
</dbReference>
<dbReference type="SMART" id="SM00287">
    <property type="entry name" value="SH3b"/>
    <property type="match status" value="1"/>
</dbReference>
<evidence type="ECO:0000313" key="4">
    <source>
        <dbReference type="Proteomes" id="UP001596166"/>
    </source>
</evidence>
<feature type="compositionally biased region" description="Low complexity" evidence="1">
    <location>
        <begin position="202"/>
        <end position="211"/>
    </location>
</feature>
<sequence>MMRERGRDFALIDLREVEIEYSERHFQEEERVPRDAATIGHTWAKTNKDGSPDRRFRDNYQIPVVRYGRLTITSRTGINEAYMFSDATAALAFAEVFAAYRRALDVLAERSRRSDFVLPRPEADEPADVEPPDAPPNDGPSAVVTGRPPARALLADGLVLAAVVAVGAWAVVGHRARDSAPNVPAATAPAPPLSAPAPPPATAEAPAAKPLETPPETPKTREAVVVKAQTANIRTKPDRNAPVAATAKAGTRHFVFARDGEWMQVGDKEPAGWMHGSVVEAAPR</sequence>
<organism evidence="3 4">
    <name type="scientific">Azospirillum himalayense</name>
    <dbReference type="NCBI Taxonomy" id="654847"/>
    <lineage>
        <taxon>Bacteria</taxon>
        <taxon>Pseudomonadati</taxon>
        <taxon>Pseudomonadota</taxon>
        <taxon>Alphaproteobacteria</taxon>
        <taxon>Rhodospirillales</taxon>
        <taxon>Azospirillaceae</taxon>
        <taxon>Azospirillum</taxon>
    </lineage>
</organism>
<comment type="caution">
    <text evidence="3">The sequence shown here is derived from an EMBL/GenBank/DDBJ whole genome shotgun (WGS) entry which is preliminary data.</text>
</comment>
<name>A0ABW0GAE6_9PROT</name>
<evidence type="ECO:0000256" key="1">
    <source>
        <dbReference type="SAM" id="MobiDB-lite"/>
    </source>
</evidence>
<protein>
    <submittedName>
        <fullName evidence="3">SH3 domain-containing protein</fullName>
    </submittedName>
</protein>
<dbReference type="InterPro" id="IPR010466">
    <property type="entry name" value="DUF1058"/>
</dbReference>
<evidence type="ECO:0000259" key="2">
    <source>
        <dbReference type="SMART" id="SM00287"/>
    </source>
</evidence>